<proteinExistence type="predicted"/>
<gene>
    <name evidence="1" type="ORF">XSP_002788</name>
</gene>
<evidence type="ECO:0000313" key="2">
    <source>
        <dbReference type="EMBL" id="CAD1793882.1"/>
    </source>
</evidence>
<dbReference type="Proteomes" id="UP000515493">
    <property type="component" value="Chromosome"/>
</dbReference>
<sequence length="104" mass="11485">MEGKLQAKEECNGAHFWNHGRQAGIRVRHRRCGAQVEGGRGETTALERRDQYRLEKSDGPVMRNCTRIVAPGGQARAGDAKPWRCNGSTSWALVAVLQGEHCIS</sequence>
<dbReference type="AlphaFoldDB" id="A0A8E4E4P8"/>
<organism evidence="1">
    <name type="scientific">Xanthomonas euroxanthea</name>
    <dbReference type="NCBI Taxonomy" id="2259622"/>
    <lineage>
        <taxon>Bacteria</taxon>
        <taxon>Pseudomonadati</taxon>
        <taxon>Pseudomonadota</taxon>
        <taxon>Gammaproteobacteria</taxon>
        <taxon>Lysobacterales</taxon>
        <taxon>Lysobacteraceae</taxon>
        <taxon>Xanthomonas</taxon>
    </lineage>
</organism>
<name>A0A8E4E4P8_9XANT</name>
<reference evidence="1 3" key="1">
    <citation type="submission" date="2020-07" db="EMBL/GenBank/DDBJ databases">
        <authorList>
            <person name="Teixeira M."/>
        </authorList>
    </citation>
    <scope>NUCLEOTIDE SEQUENCE</scope>
    <source>
        <strain evidence="2">1</strain>
        <strain evidence="1">Xanthomonas sp. CPBF 367</strain>
    </source>
</reference>
<dbReference type="EMBL" id="LR861803">
    <property type="protein sequence ID" value="CAD1793882.1"/>
    <property type="molecule type" value="Genomic_DNA"/>
</dbReference>
<dbReference type="GeneID" id="79390091"/>
<dbReference type="KEGG" id="xeu:XSP_002788"/>
<evidence type="ECO:0000313" key="3">
    <source>
        <dbReference type="Proteomes" id="UP000515493"/>
    </source>
</evidence>
<evidence type="ECO:0000313" key="1">
    <source>
        <dbReference type="EMBL" id="CAD0332932.1"/>
    </source>
</evidence>
<dbReference type="EMBL" id="LR824641">
    <property type="protein sequence ID" value="CAD0332932.1"/>
    <property type="molecule type" value="Genomic_DNA"/>
</dbReference>
<accession>A0A8E4E4P8</accession>
<protein>
    <submittedName>
        <fullName evidence="1">Uncharacterized protein</fullName>
    </submittedName>
</protein>
<dbReference type="RefSeq" id="WP_147421068.1">
    <property type="nucleotide sequence ID" value="NZ_HG999363.1"/>
</dbReference>